<geneLocation type="plasmid" evidence="3">
    <name>unnamed1</name>
</geneLocation>
<dbReference type="PANTHER" id="PTHR33988:SF3">
    <property type="entry name" value="ENDORIBONUCLEASE TOXIN CHPB-RELATED"/>
    <property type="match status" value="1"/>
</dbReference>
<sequence length="107" mass="11973">MSVERGDLVYLNFNPQAGHEQAGRRPAIVLSPKNFNQTTGFAVVCPITNQQKGYPFEVALPDGLAIQGVILTDQVKSLDWRARRFQVVDQAPEIIVSECLDYIHTFL</sequence>
<name>A0A2I7ZJS7_9BACI</name>
<dbReference type="GO" id="GO:0004521">
    <property type="term" value="F:RNA endonuclease activity"/>
    <property type="evidence" value="ECO:0007669"/>
    <property type="project" value="TreeGrafter"/>
</dbReference>
<keyword evidence="3" id="KW-0614">Plasmid</keyword>
<keyword evidence="3" id="KW-0540">Nuclease</keyword>
<dbReference type="EMBL" id="MF996509">
    <property type="protein sequence ID" value="AUS92787.1"/>
    <property type="molecule type" value="Genomic_DNA"/>
</dbReference>
<dbReference type="GO" id="GO:0006402">
    <property type="term" value="P:mRNA catabolic process"/>
    <property type="evidence" value="ECO:0007669"/>
    <property type="project" value="TreeGrafter"/>
</dbReference>
<dbReference type="Pfam" id="PF02452">
    <property type="entry name" value="PemK_toxin"/>
    <property type="match status" value="1"/>
</dbReference>
<reference evidence="3" key="1">
    <citation type="submission" date="2017-09" db="EMBL/GenBank/DDBJ databases">
        <title>Sequences of three plasmids isolated from Bacillus glycinfermentans NCCP 15922.</title>
        <authorList>
            <person name="Yu W.-S."/>
            <person name="Do H.-N."/>
            <person name="Cheong H.-M."/>
            <person name="Hwang K.-J."/>
        </authorList>
    </citation>
    <scope>NUCLEOTIDE SEQUENCE</scope>
    <source>
        <strain evidence="3">KBN06P03352</strain>
        <plasmid evidence="3">unnamed1</plasmid>
    </source>
</reference>
<keyword evidence="2" id="KW-1277">Toxin-antitoxin system</keyword>
<keyword evidence="3" id="KW-0255">Endonuclease</keyword>
<organism evidence="3">
    <name type="scientific">Bacillus glycinifermentans</name>
    <dbReference type="NCBI Taxonomy" id="1664069"/>
    <lineage>
        <taxon>Bacteria</taxon>
        <taxon>Bacillati</taxon>
        <taxon>Bacillota</taxon>
        <taxon>Bacilli</taxon>
        <taxon>Bacillales</taxon>
        <taxon>Bacillaceae</taxon>
        <taxon>Bacillus</taxon>
    </lineage>
</organism>
<proteinExistence type="inferred from homology"/>
<dbReference type="RefSeq" id="WP_048406252.1">
    <property type="nucleotide sequence ID" value="NZ_JARRUA010000024.1"/>
</dbReference>
<dbReference type="Gene3D" id="2.30.30.110">
    <property type="match status" value="1"/>
</dbReference>
<protein>
    <submittedName>
        <fullName evidence="3">mRNA-degrading endonuclease</fullName>
    </submittedName>
</protein>
<dbReference type="InterPro" id="IPR011067">
    <property type="entry name" value="Plasmid_toxin/cell-grow_inhib"/>
</dbReference>
<comment type="similarity">
    <text evidence="1">Belongs to the PemK/MazF family.</text>
</comment>
<keyword evidence="3" id="KW-0378">Hydrolase</keyword>
<accession>A0A2I7ZJS7</accession>
<dbReference type="InterPro" id="IPR003477">
    <property type="entry name" value="PemK-like"/>
</dbReference>
<dbReference type="GO" id="GO:0016075">
    <property type="term" value="P:rRNA catabolic process"/>
    <property type="evidence" value="ECO:0007669"/>
    <property type="project" value="TreeGrafter"/>
</dbReference>
<dbReference type="SUPFAM" id="SSF50118">
    <property type="entry name" value="Cell growth inhibitor/plasmid maintenance toxic component"/>
    <property type="match status" value="1"/>
</dbReference>
<evidence type="ECO:0000313" key="3">
    <source>
        <dbReference type="EMBL" id="AUS92833.1"/>
    </source>
</evidence>
<dbReference type="GO" id="GO:0003677">
    <property type="term" value="F:DNA binding"/>
    <property type="evidence" value="ECO:0007669"/>
    <property type="project" value="InterPro"/>
</dbReference>
<evidence type="ECO:0000256" key="2">
    <source>
        <dbReference type="ARBA" id="ARBA00022649"/>
    </source>
</evidence>
<dbReference type="AlphaFoldDB" id="A0A2I7ZJS7"/>
<dbReference type="EMBL" id="MF996509">
    <property type="protein sequence ID" value="AUS92833.1"/>
    <property type="molecule type" value="Genomic_DNA"/>
</dbReference>
<evidence type="ECO:0000256" key="1">
    <source>
        <dbReference type="ARBA" id="ARBA00007521"/>
    </source>
</evidence>
<dbReference type="PANTHER" id="PTHR33988">
    <property type="entry name" value="ENDORIBONUCLEASE MAZF-RELATED"/>
    <property type="match status" value="1"/>
</dbReference>